<proteinExistence type="predicted"/>
<gene>
    <name evidence="1" type="ORF">CWI37_0004p0020</name>
    <name evidence="2" type="ORF">CWI38_0002p0030</name>
</gene>
<keyword evidence="3" id="KW-1185">Reference proteome</keyword>
<evidence type="ECO:0000313" key="1">
    <source>
        <dbReference type="EMBL" id="TBU05519.1"/>
    </source>
</evidence>
<name>A0A4Q9LCD0_9MICR</name>
<reference evidence="3 4" key="1">
    <citation type="submission" date="2017-12" db="EMBL/GenBank/DDBJ databases">
        <authorList>
            <person name="Pombert J.-F."/>
            <person name="Haag K.L."/>
            <person name="Ebert D."/>
        </authorList>
    </citation>
    <scope>NUCLEOTIDE SEQUENCE [LARGE SCALE GENOMIC DNA]</scope>
    <source>
        <strain evidence="1">FI-OER-3-3</strain>
        <strain evidence="2">IL-G-3</strain>
    </source>
</reference>
<dbReference type="Proteomes" id="UP000292362">
    <property type="component" value="Unassembled WGS sequence"/>
</dbReference>
<dbReference type="VEuPathDB" id="MicrosporidiaDB:CWI38_0002p0030"/>
<dbReference type="VEuPathDB" id="MicrosporidiaDB:CWI37_0004p0020"/>
<protein>
    <submittedName>
        <fullName evidence="1">Uncharacterized protein</fullName>
    </submittedName>
</protein>
<dbReference type="Proteomes" id="UP000292282">
    <property type="component" value="Unassembled WGS sequence"/>
</dbReference>
<evidence type="ECO:0000313" key="2">
    <source>
        <dbReference type="EMBL" id="TBU21019.1"/>
    </source>
</evidence>
<organism evidence="1 4">
    <name type="scientific">Hamiltosporidium tvaerminnensis</name>
    <dbReference type="NCBI Taxonomy" id="1176355"/>
    <lineage>
        <taxon>Eukaryota</taxon>
        <taxon>Fungi</taxon>
        <taxon>Fungi incertae sedis</taxon>
        <taxon>Microsporidia</taxon>
        <taxon>Dubosqiidae</taxon>
        <taxon>Hamiltosporidium</taxon>
    </lineage>
</organism>
<dbReference type="EMBL" id="PITJ01000004">
    <property type="protein sequence ID" value="TBU05519.1"/>
    <property type="molecule type" value="Genomic_DNA"/>
</dbReference>
<comment type="caution">
    <text evidence="1">The sequence shown here is derived from an EMBL/GenBank/DDBJ whole genome shotgun (WGS) entry which is preliminary data.</text>
</comment>
<sequence length="122" mass="15113">MNNRKNHEDKKNHHSERILIRNAIKRMFKEDNKHLNAAIYQKDEKFLFFSLNEIVPMFLKMVRDTMIFEQRVAKIEYITYHKIFPLLKEAKEILYNYYCNFLYFKIDLDKNYYLKLLVSCFE</sequence>
<accession>A0A4Q9LCD0</accession>
<evidence type="ECO:0000313" key="3">
    <source>
        <dbReference type="Proteomes" id="UP000292282"/>
    </source>
</evidence>
<dbReference type="EMBL" id="PITK01000002">
    <property type="protein sequence ID" value="TBU21019.1"/>
    <property type="molecule type" value="Genomic_DNA"/>
</dbReference>
<evidence type="ECO:0000313" key="4">
    <source>
        <dbReference type="Proteomes" id="UP000292362"/>
    </source>
</evidence>
<dbReference type="AlphaFoldDB" id="A0A4Q9LCD0"/>